<name>A0A1P8KM80_9BACT</name>
<dbReference type="AlphaFoldDB" id="A0A1P8KM80"/>
<keyword evidence="4" id="KW-0804">Transcription</keyword>
<evidence type="ECO:0000256" key="3">
    <source>
        <dbReference type="ARBA" id="ARBA00023125"/>
    </source>
</evidence>
<dbReference type="KEGG" id="alp:LPB137_07185"/>
<evidence type="ECO:0000256" key="1">
    <source>
        <dbReference type="ARBA" id="ARBA00010466"/>
    </source>
</evidence>
<keyword evidence="7" id="KW-1185">Reference proteome</keyword>
<dbReference type="InterPro" id="IPR036388">
    <property type="entry name" value="WH-like_DNA-bd_sf"/>
</dbReference>
<dbReference type="RefSeq" id="WP_076086352.1">
    <property type="nucleotide sequence ID" value="NZ_CP019070.1"/>
</dbReference>
<accession>A0A1P8KM80</accession>
<dbReference type="InterPro" id="IPR051054">
    <property type="entry name" value="SorC_transcr_regulators"/>
</dbReference>
<dbReference type="InterPro" id="IPR007324">
    <property type="entry name" value="Sugar-bd_dom_put"/>
</dbReference>
<reference evidence="6 7" key="1">
    <citation type="submission" date="2017-01" db="EMBL/GenBank/DDBJ databases">
        <title>Genome sequencing of Arcobacter sp. LPB0137.</title>
        <authorList>
            <person name="Lee G.-W."/>
            <person name="Yi H."/>
        </authorList>
    </citation>
    <scope>NUCLEOTIDE SEQUENCE [LARGE SCALE GENOMIC DNA]</scope>
    <source>
        <strain evidence="6 7">LPB0137</strain>
    </source>
</reference>
<feature type="domain" description="Sugar-binding" evidence="5">
    <location>
        <begin position="59"/>
        <end position="313"/>
    </location>
</feature>
<keyword evidence="3" id="KW-0238">DNA-binding</keyword>
<dbReference type="Pfam" id="PF04198">
    <property type="entry name" value="Sugar-bind"/>
    <property type="match status" value="1"/>
</dbReference>
<dbReference type="Proteomes" id="UP000186074">
    <property type="component" value="Chromosome"/>
</dbReference>
<evidence type="ECO:0000256" key="4">
    <source>
        <dbReference type="ARBA" id="ARBA00023163"/>
    </source>
</evidence>
<evidence type="ECO:0000256" key="2">
    <source>
        <dbReference type="ARBA" id="ARBA00023015"/>
    </source>
</evidence>
<dbReference type="InterPro" id="IPR037171">
    <property type="entry name" value="NagB/RpiA_transferase-like"/>
</dbReference>
<gene>
    <name evidence="6" type="ORF">LPB137_07185</name>
</gene>
<evidence type="ECO:0000313" key="6">
    <source>
        <dbReference type="EMBL" id="APW65649.1"/>
    </source>
</evidence>
<sequence>MSQKVDKLDLAARAGWLYYVAGCTQEEIATQFGISRQSAQRMVSLCVSEKLIKVRLDHPISECMKLAEQLKEKYSLKECEVIPAVSKDVSTNIGLGQAGASLMEKFIESSEATIIGLGTGKVLNMIANELSPMNGSHHKLVSLVGNMANDGSASSHEVVSKISDKIDATYYPMPLPLIVSSEEERDLLHNQQSTKNVLALAKKVDVSFVGIGQMDGTAPMYKDNFINKEELDALLNAKAVGEIIGWAFDIDGNVINAATNKRLTSIPLVKNPEKLVIGIAAVKEKHTAIKAALKGSLINGLITNEVCARALLKKG</sequence>
<proteinExistence type="inferred from homology"/>
<evidence type="ECO:0000313" key="7">
    <source>
        <dbReference type="Proteomes" id="UP000186074"/>
    </source>
</evidence>
<comment type="similarity">
    <text evidence="1">Belongs to the SorC transcriptional regulatory family.</text>
</comment>
<evidence type="ECO:0000259" key="5">
    <source>
        <dbReference type="Pfam" id="PF04198"/>
    </source>
</evidence>
<keyword evidence="2" id="KW-0805">Transcription regulation</keyword>
<dbReference type="Gene3D" id="3.40.50.1360">
    <property type="match status" value="1"/>
</dbReference>
<dbReference type="GO" id="GO:0030246">
    <property type="term" value="F:carbohydrate binding"/>
    <property type="evidence" value="ECO:0007669"/>
    <property type="project" value="InterPro"/>
</dbReference>
<organism evidence="6 7">
    <name type="scientific">Poseidonibacter parvus</name>
    <dbReference type="NCBI Taxonomy" id="1850254"/>
    <lineage>
        <taxon>Bacteria</taxon>
        <taxon>Pseudomonadati</taxon>
        <taxon>Campylobacterota</taxon>
        <taxon>Epsilonproteobacteria</taxon>
        <taxon>Campylobacterales</taxon>
        <taxon>Arcobacteraceae</taxon>
        <taxon>Poseidonibacter</taxon>
    </lineage>
</organism>
<protein>
    <recommendedName>
        <fullName evidence="5">Sugar-binding domain-containing protein</fullName>
    </recommendedName>
</protein>
<dbReference type="OrthoDB" id="9808171at2"/>
<dbReference type="EMBL" id="CP019070">
    <property type="protein sequence ID" value="APW65649.1"/>
    <property type="molecule type" value="Genomic_DNA"/>
</dbReference>
<dbReference type="GO" id="GO:0003677">
    <property type="term" value="F:DNA binding"/>
    <property type="evidence" value="ECO:0007669"/>
    <property type="project" value="UniProtKB-KW"/>
</dbReference>
<dbReference type="SUPFAM" id="SSF100950">
    <property type="entry name" value="NagB/RpiA/CoA transferase-like"/>
    <property type="match status" value="1"/>
</dbReference>
<dbReference type="PANTHER" id="PTHR34294:SF1">
    <property type="entry name" value="TRANSCRIPTIONAL REGULATOR LSRR"/>
    <property type="match status" value="1"/>
</dbReference>
<dbReference type="STRING" id="1850254.LPB137_07185"/>
<dbReference type="Gene3D" id="1.10.10.10">
    <property type="entry name" value="Winged helix-like DNA-binding domain superfamily/Winged helix DNA-binding domain"/>
    <property type="match status" value="1"/>
</dbReference>
<dbReference type="PANTHER" id="PTHR34294">
    <property type="entry name" value="TRANSCRIPTIONAL REGULATOR-RELATED"/>
    <property type="match status" value="1"/>
</dbReference>